<evidence type="ECO:0000256" key="5">
    <source>
        <dbReference type="ARBA" id="ARBA00023002"/>
    </source>
</evidence>
<evidence type="ECO:0000256" key="4">
    <source>
        <dbReference type="ARBA" id="ARBA00022857"/>
    </source>
</evidence>
<evidence type="ECO:0000256" key="3">
    <source>
        <dbReference type="ARBA" id="ARBA00022605"/>
    </source>
</evidence>
<dbReference type="InterPro" id="IPR046346">
    <property type="entry name" value="Aminoacid_DH-like_N_sf"/>
</dbReference>
<evidence type="ECO:0000256" key="6">
    <source>
        <dbReference type="ARBA" id="ARBA00023141"/>
    </source>
</evidence>
<dbReference type="Gene3D" id="3.20.20.70">
    <property type="entry name" value="Aldolase class I"/>
    <property type="match status" value="1"/>
</dbReference>
<keyword evidence="5 9" id="KW-0560">Oxidoreductase</keyword>
<dbReference type="GO" id="GO:0004764">
    <property type="term" value="F:shikimate 3-dehydrogenase (NADP+) activity"/>
    <property type="evidence" value="ECO:0007669"/>
    <property type="project" value="UniProtKB-EC"/>
</dbReference>
<dbReference type="Gene3D" id="3.40.50.10860">
    <property type="entry name" value="Leucine Dehydrogenase, chain A, domain 1"/>
    <property type="match status" value="1"/>
</dbReference>
<evidence type="ECO:0000256" key="2">
    <source>
        <dbReference type="ARBA" id="ARBA00012962"/>
    </source>
</evidence>
<dbReference type="SUPFAM" id="SSF51735">
    <property type="entry name" value="NAD(P)-binding Rossmann-fold domains"/>
    <property type="match status" value="1"/>
</dbReference>
<dbReference type="NCBIfam" id="TIGR00507">
    <property type="entry name" value="aroE"/>
    <property type="match status" value="1"/>
</dbReference>
<comment type="catalytic activity">
    <reaction evidence="7">
        <text>shikimate + NADP(+) = 3-dehydroshikimate + NADPH + H(+)</text>
        <dbReference type="Rhea" id="RHEA:17737"/>
        <dbReference type="ChEBI" id="CHEBI:15378"/>
        <dbReference type="ChEBI" id="CHEBI:16630"/>
        <dbReference type="ChEBI" id="CHEBI:36208"/>
        <dbReference type="ChEBI" id="CHEBI:57783"/>
        <dbReference type="ChEBI" id="CHEBI:58349"/>
        <dbReference type="EC" id="1.1.1.25"/>
    </reaction>
</comment>
<dbReference type="InterPro" id="IPR001381">
    <property type="entry name" value="DHquinase_I"/>
</dbReference>
<evidence type="ECO:0000259" key="8">
    <source>
        <dbReference type="Pfam" id="PF08501"/>
    </source>
</evidence>
<dbReference type="PANTHER" id="PTHR21089">
    <property type="entry name" value="SHIKIMATE DEHYDROGENASE"/>
    <property type="match status" value="1"/>
</dbReference>
<dbReference type="Pfam" id="PF08501">
    <property type="entry name" value="Shikimate_dh_N"/>
    <property type="match status" value="1"/>
</dbReference>
<dbReference type="Pfam" id="PF01487">
    <property type="entry name" value="DHquinase_I"/>
    <property type="match status" value="1"/>
</dbReference>
<dbReference type="InterPro" id="IPR011342">
    <property type="entry name" value="Shikimate_DH"/>
</dbReference>
<comment type="pathway">
    <text evidence="1">Metabolic intermediate biosynthesis; chorismate biosynthesis; chorismate from D-erythrose 4-phosphate and phosphoenolpyruvate: step 4/7.</text>
</comment>
<dbReference type="SUPFAM" id="SSF53223">
    <property type="entry name" value="Aminoacid dehydrogenase-like, N-terminal domain"/>
    <property type="match status" value="1"/>
</dbReference>
<dbReference type="InterPro" id="IPR022893">
    <property type="entry name" value="Shikimate_DH_fam"/>
</dbReference>
<dbReference type="Gene3D" id="3.40.50.720">
    <property type="entry name" value="NAD(P)-binding Rossmann-like Domain"/>
    <property type="match status" value="1"/>
</dbReference>
<keyword evidence="3" id="KW-0028">Amino-acid biosynthesis</keyword>
<comment type="caution">
    <text evidence="9">The sequence shown here is derived from an EMBL/GenBank/DDBJ whole genome shotgun (WGS) entry which is preliminary data.</text>
</comment>
<dbReference type="InterPro" id="IPR013708">
    <property type="entry name" value="Shikimate_DH-bd_N"/>
</dbReference>
<sequence>MLCATISGPSFLEAKTQILHSLPLVDAIELRVDRFSEVSNNELASLVRLAKRTILTFQKPIQLTRAQWVLKIQELADLCPDYLDVDKSFPKNILNRIRSKHPQIKIILSHHSNTWEPINELYNVISKTQVDYYKIAVTPQSSLETLQCMCQKQSLPDNVTAICMGNYGIPARVLSPLVNNNINYSSGIGAPQAAPGQLSVTELLSYNYSNLTPDANIYALIGNPVNRSISHRSHNHFFSLLGISASYVKILLNAEELPEFFKLAHQLNFKGVSVTMPLKTEVLKHVDILDPTVLSCQSCNTLVFDQNKIVGYNTDGLGLLNLMCNYGISIKNKSIAILGAGGAAKAIATTLSRFGGNVYIFNRSKPARDELADLCSGKSFPLDMLSDAFPIDIIINCLPPNIPFKEIFAPIVIDINTQSRTSPYLEKSREYGSVVLYGYQMFMEQALLQFAFWFPGRLSPTLCAQFRQEVTRIMTEESQYANKEIKAIA</sequence>
<evidence type="ECO:0000256" key="7">
    <source>
        <dbReference type="ARBA" id="ARBA00049442"/>
    </source>
</evidence>
<dbReference type="SUPFAM" id="SSF51569">
    <property type="entry name" value="Aldolase"/>
    <property type="match status" value="1"/>
</dbReference>
<protein>
    <recommendedName>
        <fullName evidence="2">shikimate dehydrogenase (NADP(+))</fullName>
        <ecNumber evidence="2">1.1.1.25</ecNumber>
    </recommendedName>
</protein>
<dbReference type="PANTHER" id="PTHR21089:SF1">
    <property type="entry name" value="BIFUNCTIONAL 3-DEHYDROQUINATE DEHYDRATASE_SHIKIMATE DEHYDROGENASE, CHLOROPLASTIC"/>
    <property type="match status" value="1"/>
</dbReference>
<dbReference type="Proteomes" id="UP000016064">
    <property type="component" value="Unassembled WGS sequence"/>
</dbReference>
<accession>A0ABN0MYU0</accession>
<feature type="domain" description="Shikimate dehydrogenase substrate binding N-terminal" evidence="8">
    <location>
        <begin position="220"/>
        <end position="302"/>
    </location>
</feature>
<evidence type="ECO:0000256" key="1">
    <source>
        <dbReference type="ARBA" id="ARBA00004871"/>
    </source>
</evidence>
<proteinExistence type="predicted"/>
<dbReference type="EC" id="1.1.1.25" evidence="2"/>
<dbReference type="CDD" id="cd00502">
    <property type="entry name" value="DHQase_I"/>
    <property type="match status" value="1"/>
</dbReference>
<organism evidence="9 10">
    <name type="scientific">Chlamydia ibidis 10-1398/6</name>
    <dbReference type="NCBI Taxonomy" id="1046581"/>
    <lineage>
        <taxon>Bacteria</taxon>
        <taxon>Pseudomonadati</taxon>
        <taxon>Chlamydiota</taxon>
        <taxon>Chlamydiia</taxon>
        <taxon>Chlamydiales</taxon>
        <taxon>Chlamydiaceae</taxon>
        <taxon>Chlamydia/Chlamydophila group</taxon>
        <taxon>Chlamydia</taxon>
    </lineage>
</organism>
<dbReference type="EMBL" id="APJW01000003">
    <property type="protein sequence ID" value="EQM62419.1"/>
    <property type="molecule type" value="Genomic_DNA"/>
</dbReference>
<dbReference type="NCBIfam" id="NF006802">
    <property type="entry name" value="PRK09310.1"/>
    <property type="match status" value="1"/>
</dbReference>
<name>A0ABN0MYU0_9CHLA</name>
<evidence type="ECO:0000313" key="9">
    <source>
        <dbReference type="EMBL" id="EQM62419.1"/>
    </source>
</evidence>
<evidence type="ECO:0000313" key="10">
    <source>
        <dbReference type="Proteomes" id="UP000016064"/>
    </source>
</evidence>
<dbReference type="RefSeq" id="WP_020370434.1">
    <property type="nucleotide sequence ID" value="NZ_APJW01000003.1"/>
</dbReference>
<keyword evidence="10" id="KW-1185">Reference proteome</keyword>
<keyword evidence="4" id="KW-0521">NADP</keyword>
<gene>
    <name evidence="9" type="primary">aroE</name>
    <name evidence="9" type="ORF">H359_0816</name>
</gene>
<keyword evidence="6" id="KW-0057">Aromatic amino acid biosynthesis</keyword>
<dbReference type="InterPro" id="IPR036291">
    <property type="entry name" value="NAD(P)-bd_dom_sf"/>
</dbReference>
<dbReference type="InterPro" id="IPR013785">
    <property type="entry name" value="Aldolase_TIM"/>
</dbReference>
<reference evidence="9 10" key="1">
    <citation type="submission" date="2013-07" db="EMBL/GenBank/DDBJ databases">
        <title>Isolation of a new Chlamydia species from the feral Sacred Ibis (Threskiornis aethiopicus): Chlamydia ibidis.</title>
        <authorList>
            <person name="Vorimore F."/>
            <person name="Hsia R.-C."/>
            <person name="Huot-Creasy H."/>
            <person name="Bastian S."/>
            <person name="Deruyter L."/>
            <person name="Passet A."/>
            <person name="Sachse K."/>
            <person name="Bavoil P."/>
            <person name="Myers G."/>
            <person name="Laroucau K."/>
        </authorList>
    </citation>
    <scope>NUCLEOTIDE SEQUENCE [LARGE SCALE GENOMIC DNA]</scope>
    <source>
        <strain evidence="9 10">10-1398/6</strain>
    </source>
</reference>